<keyword evidence="1" id="KW-1188">Viral release from host cell</keyword>
<feature type="domain" description="Phage tail tape measure protein" evidence="2">
    <location>
        <begin position="89"/>
        <end position="293"/>
    </location>
</feature>
<dbReference type="InterPro" id="IPR010090">
    <property type="entry name" value="Phage_tape_meas"/>
</dbReference>
<protein>
    <submittedName>
        <fullName evidence="3">Tape measure protein</fullName>
    </submittedName>
</protein>
<evidence type="ECO:0000313" key="3">
    <source>
        <dbReference type="EMBL" id="KAF0676727.1"/>
    </source>
</evidence>
<name>A0A921NS18_9RHOB</name>
<sequence length="754" mass="78704">MRDMNVEIVMRLINKVRGPAREVEDDLRGINSRVATLGRAAGRMALGIGAAGAAATANAVRAAATAQDAWSEANKTLGLSSEGLGRLKDDIDDLAQDIPLATREFIAMAGTAGNMGITDPAELRGFLRDASTMFFAMDGIDGAAIMGNWRASLGATQDEIRAIADQVNHMGNTSSAGAAPLAKFAADALAAGKAIGYATEETLAFGTAMIAAGTAPEAAKTSFLAMNRTMVKGMGDLSSSQTRQLEKIGLTEEWAGLQRRMATDATSAIREVVGAISAMPDFERAGIVSQLFGEEAGRELLPILSDLEKYDSAMARIGDVRANAAGSMQKELEAVSDDVIDNWQRLKNAFATQNVGAGEMFLDPINDALKEMTGALLELDEAAGLWERIRVASVGVATSIAKLIMPDAWVDWMNGNNLVDWLRNAADFSWSDVMPSFSWSDIIPEMPSLISWGKADEAASLTDQLRDALSGTFTEWDEGLAAVERYEQGLIEVEALHDILAGKAATTGADARRAAEALQLLGAGQGAPAAPQAPTIEDMRADGEDVAALQRRIERVSKAAGALPRAIAETVREANDALSGLDLEASGRAMMDALADGIVAGTARVIAAVQAMAAKVDAAMPRTAQVSLAAGAAPGAPVQARAGGGGFGPGWLLTGERGPELEYRDRGGFIAHHGQLREMVSMSERAARGLAVSPPRGARAPGSGTAVTIGDINIYPAPGADPVQIAQAVRAEIARSARQGSRGAALHDGGDYDA</sequence>
<evidence type="ECO:0000313" key="4">
    <source>
        <dbReference type="Proteomes" id="UP000698242"/>
    </source>
</evidence>
<dbReference type="PANTHER" id="PTHR37813:SF1">
    <property type="entry name" value="FELS-2 PROPHAGE PROTEIN"/>
    <property type="match status" value="1"/>
</dbReference>
<dbReference type="RefSeq" id="WP_159964335.1">
    <property type="nucleotide sequence ID" value="NZ_APKE01000012.1"/>
</dbReference>
<keyword evidence="4" id="KW-1185">Reference proteome</keyword>
<dbReference type="PANTHER" id="PTHR37813">
    <property type="entry name" value="FELS-2 PROPHAGE PROTEIN"/>
    <property type="match status" value="1"/>
</dbReference>
<dbReference type="EMBL" id="APKE01000012">
    <property type="protein sequence ID" value="KAF0676727.1"/>
    <property type="molecule type" value="Genomic_DNA"/>
</dbReference>
<comment type="caution">
    <text evidence="3">The sequence shown here is derived from an EMBL/GenBank/DDBJ whole genome shotgun (WGS) entry which is preliminary data.</text>
</comment>
<gene>
    <name evidence="3" type="ORF">PMES_00914</name>
</gene>
<dbReference type="AlphaFoldDB" id="A0A921NS18"/>
<dbReference type="NCBIfam" id="TIGR01760">
    <property type="entry name" value="tape_meas_TP901"/>
    <property type="match status" value="1"/>
</dbReference>
<dbReference type="OrthoDB" id="5461326at2"/>
<evidence type="ECO:0000259" key="2">
    <source>
        <dbReference type="Pfam" id="PF10145"/>
    </source>
</evidence>
<organism evidence="3 4">
    <name type="scientific">Profundibacterium mesophilum KAUST100406-0324</name>
    <dbReference type="NCBI Taxonomy" id="1037889"/>
    <lineage>
        <taxon>Bacteria</taxon>
        <taxon>Pseudomonadati</taxon>
        <taxon>Pseudomonadota</taxon>
        <taxon>Alphaproteobacteria</taxon>
        <taxon>Rhodobacterales</taxon>
        <taxon>Roseobacteraceae</taxon>
        <taxon>Profundibacterium</taxon>
    </lineage>
</organism>
<accession>A0A921NS18</accession>
<dbReference type="Proteomes" id="UP000698242">
    <property type="component" value="Unassembled WGS sequence"/>
</dbReference>
<reference evidence="3" key="1">
    <citation type="submission" date="2013-03" db="EMBL/GenBank/DDBJ databases">
        <title>Genome Sequence of the Profundibacterium mesophilum strain KAUST100406-0324T from Red Sea, a novel genus in the family Rhodobacteraceae.</title>
        <authorList>
            <person name="Essack M."/>
            <person name="Alam I."/>
            <person name="Lafi F."/>
            <person name="Alawi W."/>
            <person name="Kamanu F."/>
            <person name="Al-Suwailem A."/>
            <person name="Lee O.O."/>
            <person name="Xu Y."/>
            <person name="Bajic V."/>
            <person name="Qian P.-Y."/>
            <person name="Archer J."/>
        </authorList>
    </citation>
    <scope>NUCLEOTIDE SEQUENCE</scope>
    <source>
        <strain evidence="3">KAUST100406-0324</strain>
    </source>
</reference>
<dbReference type="Pfam" id="PF10145">
    <property type="entry name" value="PhageMin_Tail"/>
    <property type="match status" value="1"/>
</dbReference>
<evidence type="ECO:0000256" key="1">
    <source>
        <dbReference type="ARBA" id="ARBA00022612"/>
    </source>
</evidence>
<proteinExistence type="predicted"/>